<keyword evidence="2" id="KW-1185">Reference proteome</keyword>
<comment type="caution">
    <text evidence="1">The sequence shown here is derived from an EMBL/GenBank/DDBJ whole genome shotgun (WGS) entry which is preliminary data.</text>
</comment>
<proteinExistence type="predicted"/>
<dbReference type="AlphaFoldDB" id="A0A224X285"/>
<dbReference type="EMBL" id="BEDT01000005">
    <property type="protein sequence ID" value="GAX48267.1"/>
    <property type="molecule type" value="Genomic_DNA"/>
</dbReference>
<reference evidence="2" key="1">
    <citation type="submission" date="2017-08" db="EMBL/GenBank/DDBJ databases">
        <title>Draft genome sequence of Lactococcus sp. strain Rs-Y01, isolated from the gut of the lower termite Reticulitermes speratus.</title>
        <authorList>
            <person name="Ohkuma M."/>
            <person name="Yuki M."/>
        </authorList>
    </citation>
    <scope>NUCLEOTIDE SEQUENCE [LARGE SCALE GENOMIC DNA]</scope>
    <source>
        <strain evidence="2">Rs-Y01</strain>
    </source>
</reference>
<name>A0A224X285_9LACT</name>
<accession>A0A224X285</accession>
<evidence type="ECO:0000313" key="2">
    <source>
        <dbReference type="Proteomes" id="UP000218689"/>
    </source>
</evidence>
<sequence>MLISNNKTNVFSPMLSVITRSLLAFICDAQAEQINVNSQQSTVKM</sequence>
<dbReference type="Proteomes" id="UP000218689">
    <property type="component" value="Unassembled WGS sequence"/>
</dbReference>
<evidence type="ECO:0000313" key="1">
    <source>
        <dbReference type="EMBL" id="GAX48267.1"/>
    </source>
</evidence>
<organism evidence="1 2">
    <name type="scientific">Pseudolactococcus reticulitermitis</name>
    <dbReference type="NCBI Taxonomy" id="2025039"/>
    <lineage>
        <taxon>Bacteria</taxon>
        <taxon>Bacillati</taxon>
        <taxon>Bacillota</taxon>
        <taxon>Bacilli</taxon>
        <taxon>Lactobacillales</taxon>
        <taxon>Streptococcaceae</taxon>
        <taxon>Pseudolactococcus</taxon>
    </lineage>
</organism>
<protein>
    <submittedName>
        <fullName evidence="1">Uncharacterized protein</fullName>
    </submittedName>
</protein>
<gene>
    <name evidence="1" type="ORF">RsY01_1883</name>
</gene>